<sequence>MPSRQPPLPSPAPLFSPRGHAHAHDRQLRRLHSAAVAASAAAGALVAVAMALALFLLWLRRRRARRKEAKEGAAAGALERLSYRKLRRATGAFAAGGKLGQGGFGPVFRGALPPPRGAGGGCGRPVAVKVMDAAGSLQGEREFHNEIAVASHIRAAAEKAASSPGAAADDGEGKASAAASASASARDSILLPFAYSMPRRGEGRARRMMLVYDLMPGGSLQDALLGRRCPELVAGWPRRLAVARDVAAALHYLHCVLKPPVVHGDVKPSNVLLDAGLRARLADFGLARVNSDPDPDDKLESGAIAEGTDANENALDGGCDDDVSVVAESTVTTTVDGEGNVAPKSPEVDDGGGFTLPSPDEAASTSGFDQTSLDSGLNSRSCNGVGSRTGGASGTGSDWWWRQDNAGPSHGGVKDYVMEWIRSEIKKERPKNDWIAGAAATNPGTERKKQKRRAREWWREEYTDELAKKQKRRALAKSRSQQAGLQWWERDIDDDLDGKGRSKWSMVKSWSRRSSSSASNGNGSGNVNGSINWWVNGARSSRDWASGDFVPKSGGAVSSTPSMRGTVCYVAPEYGGGGPLSERCDIYSYGVLLLVLISGRRPLQVSASPMSEFEKASLISWAKHLARVSRLIDLVDPALKDVNQEEALLCITVALLCIQRSPARRPSSEELLRLLSGEGEPPHLPLEFSPSPPGGFHYKSRKKVR</sequence>
<organism evidence="4">
    <name type="scientific">Triticum aestivum</name>
    <name type="common">Wheat</name>
    <dbReference type="NCBI Taxonomy" id="4565"/>
    <lineage>
        <taxon>Eukaryota</taxon>
        <taxon>Viridiplantae</taxon>
        <taxon>Streptophyta</taxon>
        <taxon>Embryophyta</taxon>
        <taxon>Tracheophyta</taxon>
        <taxon>Spermatophyta</taxon>
        <taxon>Magnoliopsida</taxon>
        <taxon>Liliopsida</taxon>
        <taxon>Poales</taxon>
        <taxon>Poaceae</taxon>
        <taxon>BOP clade</taxon>
        <taxon>Pooideae</taxon>
        <taxon>Triticodae</taxon>
        <taxon>Triticeae</taxon>
        <taxon>Triticinae</taxon>
        <taxon>Triticum</taxon>
    </lineage>
</organism>
<dbReference type="Pfam" id="PF00069">
    <property type="entry name" value="Pkinase"/>
    <property type="match status" value="1"/>
</dbReference>
<dbReference type="Gene3D" id="3.30.200.20">
    <property type="entry name" value="Phosphorylase Kinase, domain 1"/>
    <property type="match status" value="1"/>
</dbReference>
<evidence type="ECO:0000313" key="5">
    <source>
        <dbReference type="Proteomes" id="UP000019116"/>
    </source>
</evidence>
<dbReference type="OMA" id="ECCGNNI"/>
<feature type="domain" description="Protein kinase" evidence="3">
    <location>
        <begin position="93"/>
        <end position="686"/>
    </location>
</feature>
<dbReference type="SMART" id="SM00220">
    <property type="entry name" value="S_TKc"/>
    <property type="match status" value="1"/>
</dbReference>
<dbReference type="Gramene" id="TraesWEE_scaffold_005564_01G000200.1">
    <property type="protein sequence ID" value="TraesWEE_scaffold_005564_01G000200.1"/>
    <property type="gene ID" value="TraesWEE_scaffold_005564_01G000200"/>
</dbReference>
<evidence type="ECO:0000259" key="3">
    <source>
        <dbReference type="PROSITE" id="PS50011"/>
    </source>
</evidence>
<name>A0A3B6TRI2_WHEAT</name>
<feature type="compositionally biased region" description="Pro residues" evidence="1">
    <location>
        <begin position="1"/>
        <end position="14"/>
    </location>
</feature>
<reference evidence="4" key="1">
    <citation type="submission" date="2018-08" db="EMBL/GenBank/DDBJ databases">
        <authorList>
            <person name="Rossello M."/>
        </authorList>
    </citation>
    <scope>NUCLEOTIDE SEQUENCE [LARGE SCALE GENOMIC DNA]</scope>
    <source>
        <strain evidence="4">cv. Chinese Spring</strain>
    </source>
</reference>
<feature type="region of interest" description="Disordered" evidence="1">
    <location>
        <begin position="1"/>
        <end position="23"/>
    </location>
</feature>
<dbReference type="RefSeq" id="XP_044439161.1">
    <property type="nucleotide sequence ID" value="XM_044583226.1"/>
</dbReference>
<accession>A0A3B6TRI2</accession>
<feature type="region of interest" description="Disordered" evidence="1">
    <location>
        <begin position="680"/>
        <end position="705"/>
    </location>
</feature>
<dbReference type="Gramene" id="TraesLAC7D03G04425440.1">
    <property type="protein sequence ID" value="TraesLAC7D03G04425440.1.CDS1"/>
    <property type="gene ID" value="TraesLAC7D03G04425440"/>
</dbReference>
<dbReference type="PaxDb" id="4565-Traes_7DL_FC4CCE028.1"/>
<feature type="transmembrane region" description="Helical" evidence="2">
    <location>
        <begin position="34"/>
        <end position="59"/>
    </location>
</feature>
<dbReference type="PROSITE" id="PS00108">
    <property type="entry name" value="PROTEIN_KINASE_ST"/>
    <property type="match status" value="1"/>
</dbReference>
<dbReference type="InterPro" id="IPR011009">
    <property type="entry name" value="Kinase-like_dom_sf"/>
</dbReference>
<feature type="region of interest" description="Disordered" evidence="1">
    <location>
        <begin position="331"/>
        <end position="412"/>
    </location>
</feature>
<dbReference type="AlphaFoldDB" id="A0A3B6TRI2"/>
<dbReference type="GO" id="GO:0005524">
    <property type="term" value="F:ATP binding"/>
    <property type="evidence" value="ECO:0007669"/>
    <property type="project" value="InterPro"/>
</dbReference>
<reference evidence="4" key="2">
    <citation type="submission" date="2018-10" db="UniProtKB">
        <authorList>
            <consortium name="EnsemblPlants"/>
        </authorList>
    </citation>
    <scope>IDENTIFICATION</scope>
</reference>
<dbReference type="EnsemblPlants" id="TraesCS7D02G500700.1">
    <property type="protein sequence ID" value="TraesCS7D02G500700.1.cds1"/>
    <property type="gene ID" value="TraesCS7D02G500700"/>
</dbReference>
<protein>
    <recommendedName>
        <fullName evidence="3">Protein kinase domain-containing protein</fullName>
    </recommendedName>
</protein>
<dbReference type="Gramene" id="TraesNOR7D03G04527450.1">
    <property type="protein sequence ID" value="TraesNOR7D03G04527450.1.CDS1"/>
    <property type="gene ID" value="TraesNOR7D03G04527450"/>
</dbReference>
<dbReference type="Gramene" id="TraesCLE_scaffold_060199_01G000200.1">
    <property type="protein sequence ID" value="TraesCLE_scaffold_060199_01G000200.1"/>
    <property type="gene ID" value="TraesCLE_scaffold_060199_01G000200"/>
</dbReference>
<gene>
    <name evidence="4" type="primary">LOC123165560</name>
</gene>
<dbReference type="PANTHER" id="PTHR46821:SF10">
    <property type="entry name" value="PROTEIN KINASE DOMAIN-CONTAINING PROTEIN"/>
    <property type="match status" value="1"/>
</dbReference>
<dbReference type="PROSITE" id="PS50011">
    <property type="entry name" value="PROTEIN_KINASE_DOM"/>
    <property type="match status" value="1"/>
</dbReference>
<dbReference type="Proteomes" id="UP000019116">
    <property type="component" value="Chromosome 7D"/>
</dbReference>
<dbReference type="Gramene" id="TraesSTA7D03G04471980.1">
    <property type="protein sequence ID" value="TraesSTA7D03G04471980.1.CDS1"/>
    <property type="gene ID" value="TraesSTA7D03G04471980"/>
</dbReference>
<dbReference type="KEGG" id="taes:123165560"/>
<dbReference type="Gramene" id="TraesCAD_scaffold_063235_01G000100.1">
    <property type="protein sequence ID" value="TraesCAD_scaffold_063235_01G000100.1"/>
    <property type="gene ID" value="TraesCAD_scaffold_063235_01G000100"/>
</dbReference>
<dbReference type="SMR" id="A0A3B6TRI2"/>
<dbReference type="Gramene" id="TraesROB_scaffold_092895_01G000200.1">
    <property type="protein sequence ID" value="TraesROB_scaffold_092895_01G000200.1"/>
    <property type="gene ID" value="TraesROB_scaffold_092895_01G000200"/>
</dbReference>
<dbReference type="Gramene" id="TraesKAR7D01G0439720.1">
    <property type="protein sequence ID" value="cds.TraesKAR7D01G0439720.1"/>
    <property type="gene ID" value="TraesKAR7D01G0439720"/>
</dbReference>
<dbReference type="Gramene" id="TraesMAC7D03G04470200.1">
    <property type="protein sequence ID" value="TraesMAC7D03G04470200.1.CDS1"/>
    <property type="gene ID" value="TraesMAC7D03G04470200"/>
</dbReference>
<evidence type="ECO:0000256" key="1">
    <source>
        <dbReference type="SAM" id="MobiDB-lite"/>
    </source>
</evidence>
<proteinExistence type="predicted"/>
<dbReference type="GeneID" id="123165560"/>
<keyword evidence="2" id="KW-0812">Transmembrane</keyword>
<keyword evidence="5" id="KW-1185">Reference proteome</keyword>
<dbReference type="Gene3D" id="1.10.510.10">
    <property type="entry name" value="Transferase(Phosphotransferase) domain 1"/>
    <property type="match status" value="2"/>
</dbReference>
<dbReference type="SUPFAM" id="SSF56112">
    <property type="entry name" value="Protein kinase-like (PK-like)"/>
    <property type="match status" value="1"/>
</dbReference>
<dbReference type="Gramene" id="TraesJAG7D03G04461360.1">
    <property type="protein sequence ID" value="TraesJAG7D03G04461360.1.CDS1"/>
    <property type="gene ID" value="TraesJAG7D03G04461360"/>
</dbReference>
<dbReference type="Gramene" id="TraesJUL7D03G04522570.1">
    <property type="protein sequence ID" value="TraesJUL7D03G04522570.1.CDS1"/>
    <property type="gene ID" value="TraesJUL7D03G04522570"/>
</dbReference>
<dbReference type="Gramene" id="TraesCS7D03G1187000.1">
    <property type="protein sequence ID" value="TraesCS7D03G1187000.1.CDS1"/>
    <property type="gene ID" value="TraesCS7D03G1187000"/>
</dbReference>
<dbReference type="InterPro" id="IPR044576">
    <property type="entry name" value="At4g25390-like"/>
</dbReference>
<dbReference type="PANTHER" id="PTHR46821">
    <property type="entry name" value="OS07G0586332 PROTEIN"/>
    <property type="match status" value="1"/>
</dbReference>
<keyword evidence="2" id="KW-1133">Transmembrane helix</keyword>
<feature type="compositionally biased region" description="Polar residues" evidence="1">
    <location>
        <begin position="363"/>
        <end position="382"/>
    </location>
</feature>
<dbReference type="STRING" id="4565.A0A3B6TRI2"/>
<dbReference type="Gramene" id="TraesPARA_EIv1.0_2629710.1">
    <property type="protein sequence ID" value="TraesPARA_EIv1.0_2629710.1.CDS1"/>
    <property type="gene ID" value="TraesPARA_EIv1.0_2629710"/>
</dbReference>
<dbReference type="Gramene" id="TraesSYM7D03G04532540.1">
    <property type="protein sequence ID" value="TraesSYM7D03G04532540.1.CDS1"/>
    <property type="gene ID" value="TraesSYM7D03G04532540"/>
</dbReference>
<keyword evidence="2" id="KW-0472">Membrane</keyword>
<dbReference type="Gramene" id="TraesCS7D02G500700.1">
    <property type="protein sequence ID" value="TraesCS7D02G500700.1.cds1"/>
    <property type="gene ID" value="TraesCS7D02G500700"/>
</dbReference>
<dbReference type="Gramene" id="TraesARI7D03G04554930.1">
    <property type="protein sequence ID" value="TraesARI7D03G04554930.1.CDS1"/>
    <property type="gene ID" value="TraesARI7D03G04554930"/>
</dbReference>
<dbReference type="Gramene" id="TraesLDM7D03G04485200.1">
    <property type="protein sequence ID" value="TraesLDM7D03G04485200.1.CDS1"/>
    <property type="gene ID" value="TraesLDM7D03G04485200"/>
</dbReference>
<dbReference type="GO" id="GO:0004672">
    <property type="term" value="F:protein kinase activity"/>
    <property type="evidence" value="ECO:0007669"/>
    <property type="project" value="InterPro"/>
</dbReference>
<evidence type="ECO:0000256" key="2">
    <source>
        <dbReference type="SAM" id="Phobius"/>
    </source>
</evidence>
<evidence type="ECO:0000313" key="4">
    <source>
        <dbReference type="EnsemblPlants" id="TraesCS7D02G500700.1.cds1"/>
    </source>
</evidence>
<dbReference type="InterPro" id="IPR008271">
    <property type="entry name" value="Ser/Thr_kinase_AS"/>
</dbReference>
<dbReference type="InterPro" id="IPR000719">
    <property type="entry name" value="Prot_kinase_dom"/>
</dbReference>